<sequence length="834" mass="96405">MMMRRSCSCSNPLRRLLLLAALVVGVTFFLLANSRHDHLHTTSTYLSDHGLPHLPWNTEHTGANSGEQNQEAPTIEIPEPDREWDQPPQENTYFSPDYHTDEPPDTYPIPEQPHTTFVLPPQPLTYEETQARIKEWVETRPVPEDKEHWPPYDGYREQDYDPNIWESFPWNTDFYTHPGIDQVDQVNSTSVYGRYPHYNSKAWSRKFRGTFRPCQGARGKVLNASDEDLIKPFGILPSGFPNPVIGDPSVTGISFNHCIDRYHRYGPYGFAHGDRDDVQDWQRPLSMPDWTTVDWKSLQDQCLRDNSDRYLPTAREPADLSPGRDDLPKAQDFVPPQQVPNSRYHRRTAVLVRLGEGYKYTEDDLENVRALITELSLLSGAEYQVFILFEVKDDNLDVFENKQLYRDVLNAVPRELRSITLLYSEKLLQRMYPYVGHYDTFWHPYMPVQWFSLKYPEFDHVWNWYPDVRYTGNYYEFLAGISAFAKNAPRKYLWERNQRFHIHAIHGSYREFFNSTNHMVEQASGASKLKPVWGPRQGSHKTPLYVDTKPPRPLETDNFEWGVGEDADLLTLQPIWDPRGVDWAFKDKIWNFLPGITPAFTDGDPMAVNFRHSAFAKLPRRTSIGTHVRLSRRQLHIMHLENLAGRTMAAEMWPATVALRHGLKAVYAPHPVWTDREWPEWYLDAVVNADRGEDAQWGQKSDSIWTYDRSRNLIGNSFFVEAQFPKTLYRRWMGLRRIDASPLAEIGGKPWEEYGMLVQLPNPEGWEEEVLVGGNGRICLPPMLLQPVKDVYDEAPVVGPNVSHTSEDAGAVEGHEEEPVEEAPLSVAQNDSLG</sequence>
<feature type="compositionally biased region" description="Basic and acidic residues" evidence="1">
    <location>
        <begin position="316"/>
        <end position="329"/>
    </location>
</feature>
<dbReference type="Pfam" id="PF11885">
    <property type="entry name" value="DUF3405"/>
    <property type="match status" value="1"/>
</dbReference>
<evidence type="ECO:0000313" key="2">
    <source>
        <dbReference type="EMBL" id="CAK4017624.1"/>
    </source>
</evidence>
<accession>A0AAI8YYV7</accession>
<organism evidence="2 3">
    <name type="scientific">Lecanosticta acicola</name>
    <dbReference type="NCBI Taxonomy" id="111012"/>
    <lineage>
        <taxon>Eukaryota</taxon>
        <taxon>Fungi</taxon>
        <taxon>Dikarya</taxon>
        <taxon>Ascomycota</taxon>
        <taxon>Pezizomycotina</taxon>
        <taxon>Dothideomycetes</taxon>
        <taxon>Dothideomycetidae</taxon>
        <taxon>Mycosphaerellales</taxon>
        <taxon>Mycosphaerellaceae</taxon>
        <taxon>Lecanosticta</taxon>
    </lineage>
</organism>
<keyword evidence="3" id="KW-1185">Reference proteome</keyword>
<dbReference type="PANTHER" id="PTHR36205:SF2">
    <property type="entry name" value="MAJOR FACILITATOR SUPERFAMILY TRANSPORTER"/>
    <property type="match status" value="1"/>
</dbReference>
<feature type="region of interest" description="Disordered" evidence="1">
    <location>
        <begin position="308"/>
        <end position="338"/>
    </location>
</feature>
<evidence type="ECO:0000313" key="3">
    <source>
        <dbReference type="Proteomes" id="UP001296104"/>
    </source>
</evidence>
<comment type="caution">
    <text evidence="2">The sequence shown here is derived from an EMBL/GenBank/DDBJ whole genome shotgun (WGS) entry which is preliminary data.</text>
</comment>
<feature type="region of interest" description="Disordered" evidence="1">
    <location>
        <begin position="797"/>
        <end position="834"/>
    </location>
</feature>
<gene>
    <name evidence="2" type="ORF">LECACI_7A004633</name>
</gene>
<dbReference type="EMBL" id="CAVMBE010000026">
    <property type="protein sequence ID" value="CAK4017624.1"/>
    <property type="molecule type" value="Genomic_DNA"/>
</dbReference>
<dbReference type="Proteomes" id="UP001296104">
    <property type="component" value="Unassembled WGS sequence"/>
</dbReference>
<protein>
    <submittedName>
        <fullName evidence="2">Uncharacterized protein</fullName>
    </submittedName>
</protein>
<name>A0AAI8YYV7_9PEZI</name>
<evidence type="ECO:0000256" key="1">
    <source>
        <dbReference type="SAM" id="MobiDB-lite"/>
    </source>
</evidence>
<dbReference type="AlphaFoldDB" id="A0AAI8YYV7"/>
<dbReference type="InterPro" id="IPR021822">
    <property type="entry name" value="DUF3405"/>
</dbReference>
<reference evidence="2" key="1">
    <citation type="submission" date="2023-11" db="EMBL/GenBank/DDBJ databases">
        <authorList>
            <person name="Alioto T."/>
            <person name="Alioto T."/>
            <person name="Gomez Garrido J."/>
        </authorList>
    </citation>
    <scope>NUCLEOTIDE SEQUENCE</scope>
</reference>
<feature type="region of interest" description="Disordered" evidence="1">
    <location>
        <begin position="78"/>
        <end position="106"/>
    </location>
</feature>
<dbReference type="PANTHER" id="PTHR36205">
    <property type="entry name" value="CHROMOSOME 19, WHOLE GENOME SHOTGUN SEQUENCE"/>
    <property type="match status" value="1"/>
</dbReference>
<proteinExistence type="predicted"/>